<sequence>MDSPIMRTLMATMFTVVLVVVTFIVAGITVGNAIGRLGMVVVLMAAGIGWWAVGQKLFRVDRRR</sequence>
<keyword evidence="3" id="KW-1185">Reference proteome</keyword>
<dbReference type="Proteomes" id="UP000317638">
    <property type="component" value="Unassembled WGS sequence"/>
</dbReference>
<keyword evidence="1" id="KW-0472">Membrane</keyword>
<dbReference type="AlphaFoldDB" id="A0A553K454"/>
<feature type="transmembrane region" description="Helical" evidence="1">
    <location>
        <begin position="9"/>
        <end position="28"/>
    </location>
</feature>
<dbReference type="EMBL" id="VKKG01000001">
    <property type="protein sequence ID" value="TRY19468.1"/>
    <property type="molecule type" value="Genomic_DNA"/>
</dbReference>
<reference evidence="2 3" key="1">
    <citation type="submission" date="2019-07" db="EMBL/GenBank/DDBJ databases">
        <authorList>
            <person name="Zhou L.-Y."/>
        </authorList>
    </citation>
    <scope>NUCLEOTIDE SEQUENCE [LARGE SCALE GENOMIC DNA]</scope>
    <source>
        <strain evidence="2 3">YIM 101269</strain>
    </source>
</reference>
<comment type="caution">
    <text evidence="2">The sequence shown here is derived from an EMBL/GenBank/DDBJ whole genome shotgun (WGS) entry which is preliminary data.</text>
</comment>
<evidence type="ECO:0000313" key="2">
    <source>
        <dbReference type="EMBL" id="TRY19468.1"/>
    </source>
</evidence>
<gene>
    <name evidence="2" type="ORF">FOJ82_00725</name>
</gene>
<organism evidence="2 3">
    <name type="scientific">Tessaracoccus rhinocerotis</name>
    <dbReference type="NCBI Taxonomy" id="1689449"/>
    <lineage>
        <taxon>Bacteria</taxon>
        <taxon>Bacillati</taxon>
        <taxon>Actinomycetota</taxon>
        <taxon>Actinomycetes</taxon>
        <taxon>Propionibacteriales</taxon>
        <taxon>Propionibacteriaceae</taxon>
        <taxon>Tessaracoccus</taxon>
    </lineage>
</organism>
<proteinExistence type="predicted"/>
<name>A0A553K454_9ACTN</name>
<accession>A0A553K454</accession>
<dbReference type="RefSeq" id="WP_143936557.1">
    <property type="nucleotide sequence ID" value="NZ_VKKG01000001.1"/>
</dbReference>
<keyword evidence="1" id="KW-0812">Transmembrane</keyword>
<evidence type="ECO:0000313" key="3">
    <source>
        <dbReference type="Proteomes" id="UP000317638"/>
    </source>
</evidence>
<feature type="transmembrane region" description="Helical" evidence="1">
    <location>
        <begin position="34"/>
        <end position="54"/>
    </location>
</feature>
<protein>
    <submittedName>
        <fullName evidence="2">Uncharacterized protein</fullName>
    </submittedName>
</protein>
<evidence type="ECO:0000256" key="1">
    <source>
        <dbReference type="SAM" id="Phobius"/>
    </source>
</evidence>
<keyword evidence="1" id="KW-1133">Transmembrane helix</keyword>